<gene>
    <name evidence="1" type="primary">Cnig_chr_II.g6146</name>
    <name evidence="1" type="ORF">B9Z55_006146</name>
</gene>
<dbReference type="Proteomes" id="UP000230233">
    <property type="component" value="Chromosome II"/>
</dbReference>
<keyword evidence="2" id="KW-1185">Reference proteome</keyword>
<protein>
    <submittedName>
        <fullName evidence="1">Uncharacterized protein</fullName>
    </submittedName>
</protein>
<sequence>MTEKVKEYFRVFFLDYCFWMRLGILKEIYTAWAALNYVIKLGAGIYGIPETTFFRNKRAYGTSKETTKDLFPGIERKYFKDEIPKVFSESIL</sequence>
<comment type="caution">
    <text evidence="1">The sequence shown here is derived from an EMBL/GenBank/DDBJ whole genome shotgun (WGS) entry which is preliminary data.</text>
</comment>
<proteinExistence type="predicted"/>
<evidence type="ECO:0000313" key="2">
    <source>
        <dbReference type="Proteomes" id="UP000230233"/>
    </source>
</evidence>
<name>A0A2G5V3V2_9PELO</name>
<evidence type="ECO:0000313" key="1">
    <source>
        <dbReference type="EMBL" id="PIC46458.1"/>
    </source>
</evidence>
<organism evidence="1 2">
    <name type="scientific">Caenorhabditis nigoni</name>
    <dbReference type="NCBI Taxonomy" id="1611254"/>
    <lineage>
        <taxon>Eukaryota</taxon>
        <taxon>Metazoa</taxon>
        <taxon>Ecdysozoa</taxon>
        <taxon>Nematoda</taxon>
        <taxon>Chromadorea</taxon>
        <taxon>Rhabditida</taxon>
        <taxon>Rhabditina</taxon>
        <taxon>Rhabditomorpha</taxon>
        <taxon>Rhabditoidea</taxon>
        <taxon>Rhabditidae</taxon>
        <taxon>Peloderinae</taxon>
        <taxon>Caenorhabditis</taxon>
    </lineage>
</organism>
<reference evidence="2" key="1">
    <citation type="submission" date="2017-10" db="EMBL/GenBank/DDBJ databases">
        <title>Rapid genome shrinkage in a self-fertile nematode reveals novel sperm competition proteins.</title>
        <authorList>
            <person name="Yin D."/>
            <person name="Schwarz E.M."/>
            <person name="Thomas C.G."/>
            <person name="Felde R.L."/>
            <person name="Korf I.F."/>
            <person name="Cutter A.D."/>
            <person name="Schartner C.M."/>
            <person name="Ralston E.J."/>
            <person name="Meyer B.J."/>
            <person name="Haag E.S."/>
        </authorList>
    </citation>
    <scope>NUCLEOTIDE SEQUENCE [LARGE SCALE GENOMIC DNA]</scope>
    <source>
        <strain evidence="2">JU1422</strain>
    </source>
</reference>
<dbReference type="EMBL" id="PDUG01000002">
    <property type="protein sequence ID" value="PIC46458.1"/>
    <property type="molecule type" value="Genomic_DNA"/>
</dbReference>
<accession>A0A2G5V3V2</accession>
<dbReference type="AlphaFoldDB" id="A0A2G5V3V2"/>